<evidence type="ECO:0000259" key="2">
    <source>
        <dbReference type="PROSITE" id="PS51272"/>
    </source>
</evidence>
<feature type="compositionally biased region" description="Pro residues" evidence="1">
    <location>
        <begin position="14"/>
        <end position="26"/>
    </location>
</feature>
<comment type="caution">
    <text evidence="3">The sequence shown here is derived from an EMBL/GenBank/DDBJ whole genome shotgun (WGS) entry which is preliminary data.</text>
</comment>
<feature type="domain" description="SLH" evidence="2">
    <location>
        <begin position="58"/>
        <end position="121"/>
    </location>
</feature>
<reference evidence="3 4" key="1">
    <citation type="submission" date="2022-05" db="EMBL/GenBank/DDBJ databases">
        <title>Genome Sequencing of Bee-Associated Microbes.</title>
        <authorList>
            <person name="Dunlap C."/>
        </authorList>
    </citation>
    <scope>NUCLEOTIDE SEQUENCE [LARGE SCALE GENOMIC DNA]</scope>
    <source>
        <strain evidence="3 4">NRRL B-14421</strain>
    </source>
</reference>
<proteinExistence type="predicted"/>
<evidence type="ECO:0000313" key="3">
    <source>
        <dbReference type="EMBL" id="MCY9691480.1"/>
    </source>
</evidence>
<dbReference type="Pfam" id="PF00395">
    <property type="entry name" value="SLH"/>
    <property type="match status" value="2"/>
</dbReference>
<protein>
    <submittedName>
        <fullName evidence="3">S-layer homology domain-containing protein</fullName>
    </submittedName>
</protein>
<name>A0ABT4G5M8_9BACL</name>
<dbReference type="PANTHER" id="PTHR43308:SF5">
    <property type="entry name" value="S-LAYER PROTEIN _ PEPTIDOGLYCAN ENDO-BETA-N-ACETYLGLUCOSAMINIDASE"/>
    <property type="match status" value="1"/>
</dbReference>
<accession>A0ABT4G5M8</accession>
<dbReference type="RefSeq" id="WP_268613362.1">
    <property type="nucleotide sequence ID" value="NZ_JAMDMX010000001.1"/>
</dbReference>
<feature type="domain" description="SLH" evidence="2">
    <location>
        <begin position="122"/>
        <end position="173"/>
    </location>
</feature>
<dbReference type="PROSITE" id="PS51272">
    <property type="entry name" value="SLH"/>
    <property type="match status" value="2"/>
</dbReference>
<feature type="compositionally biased region" description="Low complexity" evidence="1">
    <location>
        <begin position="1"/>
        <end position="13"/>
    </location>
</feature>
<keyword evidence="4" id="KW-1185">Reference proteome</keyword>
<gene>
    <name evidence="3" type="ORF">M5X19_00870</name>
</gene>
<feature type="region of interest" description="Disordered" evidence="1">
    <location>
        <begin position="1"/>
        <end position="26"/>
    </location>
</feature>
<dbReference type="Proteomes" id="UP001527099">
    <property type="component" value="Unassembled WGS sequence"/>
</dbReference>
<dbReference type="PANTHER" id="PTHR43308">
    <property type="entry name" value="OUTER MEMBRANE PROTEIN ALPHA-RELATED"/>
    <property type="match status" value="1"/>
</dbReference>
<evidence type="ECO:0000313" key="4">
    <source>
        <dbReference type="Proteomes" id="UP001527099"/>
    </source>
</evidence>
<sequence>MSIDFTTPTTTVPPVTPDPTPTPEPTQPTVDIFKSGIVNVVKLVNALEPMVEEAKKANVKIEAADIKGHWAEKTIDTFVKLHVIEGYGDGTYHPDGKITRAEFATFISRIFDISGSANHSTALSDIGSHWAKDAIEKLADAGVLGGYGDGTFKPDQTISREEIFIKLLCSEFN</sequence>
<organism evidence="3 4">
    <name type="scientific">Paenibacillus alginolyticus</name>
    <dbReference type="NCBI Taxonomy" id="59839"/>
    <lineage>
        <taxon>Bacteria</taxon>
        <taxon>Bacillati</taxon>
        <taxon>Bacillota</taxon>
        <taxon>Bacilli</taxon>
        <taxon>Bacillales</taxon>
        <taxon>Paenibacillaceae</taxon>
        <taxon>Paenibacillus</taxon>
    </lineage>
</organism>
<dbReference type="InterPro" id="IPR001119">
    <property type="entry name" value="SLH_dom"/>
</dbReference>
<evidence type="ECO:0000256" key="1">
    <source>
        <dbReference type="SAM" id="MobiDB-lite"/>
    </source>
</evidence>
<dbReference type="InterPro" id="IPR051465">
    <property type="entry name" value="Cell_Envelope_Struct_Comp"/>
</dbReference>
<dbReference type="EMBL" id="JAMDMX010000001">
    <property type="protein sequence ID" value="MCY9691480.1"/>
    <property type="molecule type" value="Genomic_DNA"/>
</dbReference>